<organism evidence="1 2">
    <name type="scientific">Mortierella alpina</name>
    <name type="common">Oleaginous fungus</name>
    <name type="synonym">Mortierella renispora</name>
    <dbReference type="NCBI Taxonomy" id="64518"/>
    <lineage>
        <taxon>Eukaryota</taxon>
        <taxon>Fungi</taxon>
        <taxon>Fungi incertae sedis</taxon>
        <taxon>Mucoromycota</taxon>
        <taxon>Mortierellomycotina</taxon>
        <taxon>Mortierellomycetes</taxon>
        <taxon>Mortierellales</taxon>
        <taxon>Mortierellaceae</taxon>
        <taxon>Mortierella</taxon>
    </lineage>
</organism>
<dbReference type="OrthoDB" id="2372366at2759"/>
<evidence type="ECO:0000313" key="2">
    <source>
        <dbReference type="Proteomes" id="UP000738359"/>
    </source>
</evidence>
<keyword evidence="2" id="KW-1185">Reference proteome</keyword>
<name>A0A9P6M5E6_MORAP</name>
<dbReference type="EMBL" id="JAAAHY010000165">
    <property type="protein sequence ID" value="KAF9966342.1"/>
    <property type="molecule type" value="Genomic_DNA"/>
</dbReference>
<sequence length="136" mass="15547">MDPYEVVVYSRKAELDPEIKGVLERIFSMHHINYFTTDASDEECVQRTKEFARTHNVPHFFIISDGLTKGEKPYVTVYLNLNSLNWDDAVKLLATKGPVGSIAVACMVYNLSQDDLVDEATWWEDGILDFEGYDGY</sequence>
<dbReference type="AlphaFoldDB" id="A0A9P6M5E6"/>
<gene>
    <name evidence="1" type="ORF">BGZ70_002621</name>
</gene>
<reference evidence="1" key="1">
    <citation type="journal article" date="2020" name="Fungal Divers.">
        <title>Resolving the Mortierellaceae phylogeny through synthesis of multi-gene phylogenetics and phylogenomics.</title>
        <authorList>
            <person name="Vandepol N."/>
            <person name="Liber J."/>
            <person name="Desiro A."/>
            <person name="Na H."/>
            <person name="Kennedy M."/>
            <person name="Barry K."/>
            <person name="Grigoriev I.V."/>
            <person name="Miller A.N."/>
            <person name="O'Donnell K."/>
            <person name="Stajich J.E."/>
            <person name="Bonito G."/>
        </authorList>
    </citation>
    <scope>NUCLEOTIDE SEQUENCE</scope>
    <source>
        <strain evidence="1">CK1249</strain>
    </source>
</reference>
<proteinExistence type="predicted"/>
<comment type="caution">
    <text evidence="1">The sequence shown here is derived from an EMBL/GenBank/DDBJ whole genome shotgun (WGS) entry which is preliminary data.</text>
</comment>
<protein>
    <submittedName>
        <fullName evidence="1">Uncharacterized protein</fullName>
    </submittedName>
</protein>
<dbReference type="Proteomes" id="UP000738359">
    <property type="component" value="Unassembled WGS sequence"/>
</dbReference>
<accession>A0A9P6M5E6</accession>
<evidence type="ECO:0000313" key="1">
    <source>
        <dbReference type="EMBL" id="KAF9966342.1"/>
    </source>
</evidence>